<accession>A0ABN7SQY0</accession>
<evidence type="ECO:0000313" key="2">
    <source>
        <dbReference type="EMBL" id="CAG5105702.1"/>
    </source>
</evidence>
<feature type="compositionally biased region" description="Basic and acidic residues" evidence="1">
    <location>
        <begin position="11"/>
        <end position="30"/>
    </location>
</feature>
<name>A0ABN7SQY0_OIKDI</name>
<dbReference type="EMBL" id="OU015566">
    <property type="protein sequence ID" value="CAG5105702.1"/>
    <property type="molecule type" value="Genomic_DNA"/>
</dbReference>
<reference evidence="2 3" key="1">
    <citation type="submission" date="2021-04" db="EMBL/GenBank/DDBJ databases">
        <authorList>
            <person name="Bliznina A."/>
        </authorList>
    </citation>
    <scope>NUCLEOTIDE SEQUENCE [LARGE SCALE GENOMIC DNA]</scope>
</reference>
<proteinExistence type="predicted"/>
<sequence length="81" mass="8965">MQKTSEQGARNLDDLPTLHEPDQMEAHGDDWGQPELIPPGTPPPSYGNFSEKEALHTSLIRKNNSCPTSAQTKSFRKSDTT</sequence>
<protein>
    <submittedName>
        <fullName evidence="2">Oidioi.mRNA.OKI2018_I69.chr1.g2376.t1.cds</fullName>
    </submittedName>
</protein>
<dbReference type="Proteomes" id="UP001158576">
    <property type="component" value="Chromosome 1"/>
</dbReference>
<evidence type="ECO:0000256" key="1">
    <source>
        <dbReference type="SAM" id="MobiDB-lite"/>
    </source>
</evidence>
<feature type="compositionally biased region" description="Polar residues" evidence="1">
    <location>
        <begin position="60"/>
        <end position="73"/>
    </location>
</feature>
<keyword evidence="3" id="KW-1185">Reference proteome</keyword>
<evidence type="ECO:0000313" key="3">
    <source>
        <dbReference type="Proteomes" id="UP001158576"/>
    </source>
</evidence>
<feature type="region of interest" description="Disordered" evidence="1">
    <location>
        <begin position="1"/>
        <end position="81"/>
    </location>
</feature>
<organism evidence="2 3">
    <name type="scientific">Oikopleura dioica</name>
    <name type="common">Tunicate</name>
    <dbReference type="NCBI Taxonomy" id="34765"/>
    <lineage>
        <taxon>Eukaryota</taxon>
        <taxon>Metazoa</taxon>
        <taxon>Chordata</taxon>
        <taxon>Tunicata</taxon>
        <taxon>Appendicularia</taxon>
        <taxon>Copelata</taxon>
        <taxon>Oikopleuridae</taxon>
        <taxon>Oikopleura</taxon>
    </lineage>
</organism>
<feature type="compositionally biased region" description="Pro residues" evidence="1">
    <location>
        <begin position="36"/>
        <end position="45"/>
    </location>
</feature>
<gene>
    <name evidence="2" type="ORF">OKIOD_LOCUS11141</name>
</gene>